<accession>A0A4Q8LCP0</accession>
<organism evidence="2 3">
    <name type="scientific">Pseudoxanthomonas winnipegensis</name>
    <dbReference type="NCBI Taxonomy" id="2480810"/>
    <lineage>
        <taxon>Bacteria</taxon>
        <taxon>Pseudomonadati</taxon>
        <taxon>Pseudomonadota</taxon>
        <taxon>Gammaproteobacteria</taxon>
        <taxon>Lysobacterales</taxon>
        <taxon>Lysobacteraceae</taxon>
        <taxon>Pseudoxanthomonas</taxon>
    </lineage>
</organism>
<protein>
    <submittedName>
        <fullName evidence="2">Malonate decarboxylase subunit epsilon</fullName>
    </submittedName>
</protein>
<evidence type="ECO:0000313" key="2">
    <source>
        <dbReference type="EMBL" id="TAA26648.1"/>
    </source>
</evidence>
<dbReference type="RefSeq" id="WP_130550522.1">
    <property type="nucleotide sequence ID" value="NZ_SHMC01000002.1"/>
</dbReference>
<comment type="caution">
    <text evidence="2">The sequence shown here is derived from an EMBL/GenBank/DDBJ whole genome shotgun (WGS) entry which is preliminary data.</text>
</comment>
<gene>
    <name evidence="2" type="primary">mdcH</name>
    <name evidence="2" type="ORF">EA660_05345</name>
</gene>
<dbReference type="SUPFAM" id="SSF55048">
    <property type="entry name" value="Probable ACP-binding domain of malonyl-CoA ACP transacylase"/>
    <property type="match status" value="1"/>
</dbReference>
<sequence length="308" mass="32349">MSLALLCPGQGGQHPAMFARVRGDAAAEPILRYAADVLQEAPEALAAGEARFDNAIAQPLVCAATLATWAALRARLPSPGLVLGYSVGELAAHGVAGSMTPQVCLTLSRARAACMDAASPADGGLLAVIGLSRRSIERLCEACAVAVAIVNDEDHFVLGGRAAGLQAAQREAEALGARTLRLPVHAPAHTPWLAQAADAFARTLQDAAVRAPDLDVLAGIDGHRIASREDVVRSLSRQLAQPVEWHSVMTQAIERGARVLLEIGPGSALARMARQTHPDCEARAVEEFQTLEGVVDWVVSALERQAMH</sequence>
<dbReference type="PANTHER" id="PTHR42681">
    <property type="entry name" value="MALONYL-COA-ACYL CARRIER PROTEIN TRANSACYLASE, MITOCHONDRIAL"/>
    <property type="match status" value="1"/>
</dbReference>
<dbReference type="SUPFAM" id="SSF52151">
    <property type="entry name" value="FabD/lysophospholipase-like"/>
    <property type="match status" value="1"/>
</dbReference>
<dbReference type="Pfam" id="PF00698">
    <property type="entry name" value="Acyl_transf_1"/>
    <property type="match status" value="1"/>
</dbReference>
<reference evidence="2 3" key="1">
    <citation type="submission" date="2019-02" db="EMBL/GenBank/DDBJ databases">
        <title>WGS of Pseudoxanthomonas species novum from clinical isolates.</title>
        <authorList>
            <person name="Bernier A.-M."/>
            <person name="Bernard K."/>
            <person name="Vachon A."/>
        </authorList>
    </citation>
    <scope>NUCLEOTIDE SEQUENCE [LARGE SCALE GENOMIC DNA]</scope>
    <source>
        <strain evidence="2 3">NML171200</strain>
    </source>
</reference>
<dbReference type="Proteomes" id="UP000292627">
    <property type="component" value="Unassembled WGS sequence"/>
</dbReference>
<dbReference type="Gene3D" id="3.40.366.10">
    <property type="entry name" value="Malonyl-Coenzyme A Acyl Carrier Protein, domain 2"/>
    <property type="match status" value="1"/>
</dbReference>
<evidence type="ECO:0000259" key="1">
    <source>
        <dbReference type="SMART" id="SM00827"/>
    </source>
</evidence>
<dbReference type="SMART" id="SM00827">
    <property type="entry name" value="PKS_AT"/>
    <property type="match status" value="1"/>
</dbReference>
<dbReference type="EMBL" id="SHMC01000002">
    <property type="protein sequence ID" value="TAA26648.1"/>
    <property type="molecule type" value="Genomic_DNA"/>
</dbReference>
<dbReference type="InterPro" id="IPR050858">
    <property type="entry name" value="Mal-CoA-ACP_Trans/PKS_FabD"/>
</dbReference>
<dbReference type="GO" id="GO:0006633">
    <property type="term" value="P:fatty acid biosynthetic process"/>
    <property type="evidence" value="ECO:0007669"/>
    <property type="project" value="TreeGrafter"/>
</dbReference>
<dbReference type="Gene3D" id="3.30.70.250">
    <property type="entry name" value="Malonyl-CoA ACP transacylase, ACP-binding"/>
    <property type="match status" value="1"/>
</dbReference>
<name>A0A4Q8LCP0_9GAMM</name>
<dbReference type="InterPro" id="IPR017554">
    <property type="entry name" value="Malonate_deCOase_MdcHsu"/>
</dbReference>
<dbReference type="PANTHER" id="PTHR42681:SF6">
    <property type="entry name" value="BLL0263 PROTEIN"/>
    <property type="match status" value="1"/>
</dbReference>
<dbReference type="GO" id="GO:0005829">
    <property type="term" value="C:cytosol"/>
    <property type="evidence" value="ECO:0007669"/>
    <property type="project" value="TreeGrafter"/>
</dbReference>
<dbReference type="InterPro" id="IPR016035">
    <property type="entry name" value="Acyl_Trfase/lysoPLipase"/>
</dbReference>
<dbReference type="OrthoDB" id="9808564at2"/>
<dbReference type="NCBIfam" id="TIGR03131">
    <property type="entry name" value="malonate_mdcH"/>
    <property type="match status" value="1"/>
</dbReference>
<dbReference type="GO" id="GO:0004314">
    <property type="term" value="F:[acyl-carrier-protein] S-malonyltransferase activity"/>
    <property type="evidence" value="ECO:0007669"/>
    <property type="project" value="TreeGrafter"/>
</dbReference>
<feature type="domain" description="Malonyl-CoA:ACP transacylase (MAT)" evidence="1">
    <location>
        <begin position="6"/>
        <end position="306"/>
    </location>
</feature>
<dbReference type="AlphaFoldDB" id="A0A4Q8LCP0"/>
<proteinExistence type="predicted"/>
<dbReference type="InterPro" id="IPR016036">
    <property type="entry name" value="Malonyl_transacylase_ACP-bd"/>
</dbReference>
<dbReference type="InterPro" id="IPR001227">
    <property type="entry name" value="Ac_transferase_dom_sf"/>
</dbReference>
<evidence type="ECO:0000313" key="3">
    <source>
        <dbReference type="Proteomes" id="UP000292627"/>
    </source>
</evidence>
<dbReference type="InterPro" id="IPR014043">
    <property type="entry name" value="Acyl_transferase_dom"/>
</dbReference>